<dbReference type="EMBL" id="AEXL02000007">
    <property type="protein sequence ID" value="EIJ67019.1"/>
    <property type="molecule type" value="Genomic_DNA"/>
</dbReference>
<dbReference type="AlphaFoldDB" id="I3D5M6"/>
<accession>I3D5M6</accession>
<gene>
    <name evidence="1" type="ORF">BD31_I1976</name>
</gene>
<proteinExistence type="predicted"/>
<protein>
    <submittedName>
        <fullName evidence="1">Uncharacterized protein</fullName>
    </submittedName>
</protein>
<reference evidence="1 2" key="1">
    <citation type="journal article" date="2012" name="J. Bacteriol.">
        <title>Genome sequence of "Candidatus Nitrosopumilus salaria" BD31, an ammonia-oxidizing archaeon from the San Francisco Bay estuary.</title>
        <authorList>
            <person name="Mosier A.C."/>
            <person name="Allen E.E."/>
            <person name="Kim M."/>
            <person name="Ferriera S."/>
            <person name="Francis C.A."/>
        </authorList>
    </citation>
    <scope>NUCLEOTIDE SEQUENCE [LARGE SCALE GENOMIC DNA]</scope>
    <source>
        <strain evidence="1 2">BD31</strain>
    </source>
</reference>
<evidence type="ECO:0000313" key="2">
    <source>
        <dbReference type="Proteomes" id="UP000003423"/>
    </source>
</evidence>
<sequence length="58" mass="6702">MIQGNANLILESSKVKTIAKKILLRYFKTLDNKSAKELLDDTNCVIEIIPEKFSVWNY</sequence>
<dbReference type="Proteomes" id="UP000003423">
    <property type="component" value="Unassembled WGS sequence"/>
</dbReference>
<organism evidence="1 2">
    <name type="scientific">Candidatus Nitrosopumilus salarius BD31</name>
    <dbReference type="NCBI Taxonomy" id="859350"/>
    <lineage>
        <taxon>Archaea</taxon>
        <taxon>Nitrososphaerota</taxon>
        <taxon>Nitrososphaeria</taxon>
        <taxon>Nitrosopumilales</taxon>
        <taxon>Nitrosopumilaceae</taxon>
        <taxon>Nitrosopumilus</taxon>
    </lineage>
</organism>
<dbReference type="PATRIC" id="fig|859350.6.peg.20"/>
<name>I3D5M6_9ARCH</name>
<comment type="caution">
    <text evidence="1">The sequence shown here is derived from an EMBL/GenBank/DDBJ whole genome shotgun (WGS) entry which is preliminary data.</text>
</comment>
<evidence type="ECO:0000313" key="1">
    <source>
        <dbReference type="EMBL" id="EIJ67019.1"/>
    </source>
</evidence>
<dbReference type="RefSeq" id="WP_008296613.1">
    <property type="nucleotide sequence ID" value="NZ_AEXL02000007.1"/>
</dbReference>
<keyword evidence="2" id="KW-1185">Reference proteome</keyword>